<gene>
    <name evidence="2" type="ORF">A4R43_01075</name>
</gene>
<protein>
    <recommendedName>
        <fullName evidence="1">Helix-turn-helix domain-containing protein</fullName>
    </recommendedName>
</protein>
<feature type="domain" description="Helix-turn-helix" evidence="1">
    <location>
        <begin position="11"/>
        <end position="58"/>
    </location>
</feature>
<dbReference type="InterPro" id="IPR041657">
    <property type="entry name" value="HTH_17"/>
</dbReference>
<evidence type="ECO:0000313" key="2">
    <source>
        <dbReference type="EMBL" id="AXB41281.1"/>
    </source>
</evidence>
<dbReference type="AlphaFoldDB" id="A0A344KZQ7"/>
<dbReference type="EMBL" id="CP015163">
    <property type="protein sequence ID" value="AXB41281.1"/>
    <property type="molecule type" value="Genomic_DNA"/>
</dbReference>
<evidence type="ECO:0000313" key="3">
    <source>
        <dbReference type="Proteomes" id="UP000250434"/>
    </source>
</evidence>
<proteinExistence type="predicted"/>
<sequence>MVRDPLIPRLVSVTEAAEIVGCSRQNINNLINSGKLPAGNAGTTLVLAEDTVRRYAAGERFSFPTVLVIDGLDEATDGWVEQFRKAVPPDYEMPERFAPSDLGVAAGEPYRVELLDNQGRTLAVKTVDAEAVN</sequence>
<dbReference type="Pfam" id="PF12728">
    <property type="entry name" value="HTH_17"/>
    <property type="match status" value="1"/>
</dbReference>
<dbReference type="OrthoDB" id="3624269at2"/>
<evidence type="ECO:0000259" key="1">
    <source>
        <dbReference type="Pfam" id="PF12728"/>
    </source>
</evidence>
<dbReference type="KEGG" id="aab:A4R43_01075"/>
<keyword evidence="3" id="KW-1185">Reference proteome</keyword>
<accession>A0A344KZQ7</accession>
<dbReference type="Proteomes" id="UP000250434">
    <property type="component" value="Chromosome"/>
</dbReference>
<name>A0A344KZQ7_9PSEU</name>
<reference evidence="2 3" key="1">
    <citation type="submission" date="2016-04" db="EMBL/GenBank/DDBJ databases">
        <title>Complete genome sequence and analysis of deep-sea sediment isolate, Amycolatopsis sp. WP1.</title>
        <authorList>
            <person name="Wang H."/>
            <person name="Chen S."/>
            <person name="Wu Q."/>
        </authorList>
    </citation>
    <scope>NUCLEOTIDE SEQUENCE [LARGE SCALE GENOMIC DNA]</scope>
    <source>
        <strain evidence="2 3">WP1</strain>
    </source>
</reference>
<organism evidence="2 3">
    <name type="scientific">Amycolatopsis albispora</name>
    <dbReference type="NCBI Taxonomy" id="1804986"/>
    <lineage>
        <taxon>Bacteria</taxon>
        <taxon>Bacillati</taxon>
        <taxon>Actinomycetota</taxon>
        <taxon>Actinomycetes</taxon>
        <taxon>Pseudonocardiales</taxon>
        <taxon>Pseudonocardiaceae</taxon>
        <taxon>Amycolatopsis</taxon>
    </lineage>
</organism>